<dbReference type="GO" id="GO:0042600">
    <property type="term" value="C:egg chorion"/>
    <property type="evidence" value="ECO:0007669"/>
    <property type="project" value="InterPro"/>
</dbReference>
<gene>
    <name evidence="6" type="ORF">APLA_LOCUS17409</name>
</gene>
<evidence type="ECO:0000256" key="4">
    <source>
        <dbReference type="RuleBase" id="RU004378"/>
    </source>
</evidence>
<keyword evidence="3" id="KW-0677">Repeat</keyword>
<proteinExistence type="inferred from homology"/>
<feature type="chain" id="PRO_5035897244" description="Secreted protein" evidence="5">
    <location>
        <begin position="22"/>
        <end position="68"/>
    </location>
</feature>
<organism evidence="6 7">
    <name type="scientific">Arctia plantaginis</name>
    <name type="common">Wood tiger moth</name>
    <name type="synonym">Phalaena plantaginis</name>
    <dbReference type="NCBI Taxonomy" id="874455"/>
    <lineage>
        <taxon>Eukaryota</taxon>
        <taxon>Metazoa</taxon>
        <taxon>Ecdysozoa</taxon>
        <taxon>Arthropoda</taxon>
        <taxon>Hexapoda</taxon>
        <taxon>Insecta</taxon>
        <taxon>Pterygota</taxon>
        <taxon>Neoptera</taxon>
        <taxon>Endopterygota</taxon>
        <taxon>Lepidoptera</taxon>
        <taxon>Glossata</taxon>
        <taxon>Ditrysia</taxon>
        <taxon>Noctuoidea</taxon>
        <taxon>Erebidae</taxon>
        <taxon>Arctiinae</taxon>
        <taxon>Arctia</taxon>
    </lineage>
</organism>
<accession>A0A8S1BRQ1</accession>
<protein>
    <recommendedName>
        <fullName evidence="8">Secreted protein</fullName>
    </recommendedName>
</protein>
<dbReference type="EMBL" id="CADEBD010001048">
    <property type="protein sequence ID" value="CAB3261910.1"/>
    <property type="molecule type" value="Genomic_DNA"/>
</dbReference>
<dbReference type="Pfam" id="PF01723">
    <property type="entry name" value="Chorion_1"/>
    <property type="match status" value="1"/>
</dbReference>
<comment type="function">
    <text evidence="1">This protein is one of many from the eggshell of the gypsy moth.</text>
</comment>
<comment type="caution">
    <text evidence="6">The sequence shown here is derived from an EMBL/GenBank/DDBJ whole genome shotgun (WGS) entry which is preliminary data.</text>
</comment>
<evidence type="ECO:0000256" key="3">
    <source>
        <dbReference type="ARBA" id="ARBA00022737"/>
    </source>
</evidence>
<dbReference type="Proteomes" id="UP000494256">
    <property type="component" value="Unassembled WGS sequence"/>
</dbReference>
<evidence type="ECO:0000256" key="1">
    <source>
        <dbReference type="ARBA" id="ARBA00002085"/>
    </source>
</evidence>
<evidence type="ECO:0000256" key="2">
    <source>
        <dbReference type="ARBA" id="ARBA00005906"/>
    </source>
</evidence>
<name>A0A8S1BRQ1_ARCPL</name>
<evidence type="ECO:0008006" key="8">
    <source>
        <dbReference type="Google" id="ProtNLM"/>
    </source>
</evidence>
<feature type="signal peptide" evidence="5">
    <location>
        <begin position="1"/>
        <end position="21"/>
    </location>
</feature>
<dbReference type="GO" id="GO:0007304">
    <property type="term" value="P:chorion-containing eggshell formation"/>
    <property type="evidence" value="ECO:0007669"/>
    <property type="project" value="InterPro"/>
</dbReference>
<evidence type="ECO:0000256" key="5">
    <source>
        <dbReference type="SAM" id="SignalP"/>
    </source>
</evidence>
<keyword evidence="5" id="KW-0732">Signal</keyword>
<sequence>MSAKAVLILCAQALLVKSALSQCIGAPGLAAPFGLGYDGLAAPFAYDGRAGCAGRGFPEAPKFISKNQ</sequence>
<dbReference type="GO" id="GO:0005213">
    <property type="term" value="F:structural constituent of egg chorion"/>
    <property type="evidence" value="ECO:0007669"/>
    <property type="project" value="InterPro"/>
</dbReference>
<evidence type="ECO:0000313" key="7">
    <source>
        <dbReference type="Proteomes" id="UP000494256"/>
    </source>
</evidence>
<dbReference type="AlphaFoldDB" id="A0A8S1BRQ1"/>
<evidence type="ECO:0000313" key="6">
    <source>
        <dbReference type="EMBL" id="CAB3261910.1"/>
    </source>
</evidence>
<dbReference type="InterPro" id="IPR002635">
    <property type="entry name" value="Chorion"/>
</dbReference>
<comment type="similarity">
    <text evidence="2 4">Belongs to the chorion protein family.</text>
</comment>
<reference evidence="6 7" key="1">
    <citation type="submission" date="2020-04" db="EMBL/GenBank/DDBJ databases">
        <authorList>
            <person name="Wallbank WR R."/>
            <person name="Pardo Diaz C."/>
            <person name="Kozak K."/>
            <person name="Martin S."/>
            <person name="Jiggins C."/>
            <person name="Moest M."/>
            <person name="Warren A I."/>
            <person name="Byers J.R.P. K."/>
            <person name="Montejo-Kovacevich G."/>
            <person name="Yen C E."/>
        </authorList>
    </citation>
    <scope>NUCLEOTIDE SEQUENCE [LARGE SCALE GENOMIC DNA]</scope>
</reference>